<dbReference type="EMBL" id="AUZX01010160">
    <property type="protein sequence ID" value="EQD48991.1"/>
    <property type="molecule type" value="Genomic_DNA"/>
</dbReference>
<dbReference type="SMART" id="SM00347">
    <property type="entry name" value="HTH_MARR"/>
    <property type="match status" value="1"/>
</dbReference>
<evidence type="ECO:0000313" key="5">
    <source>
        <dbReference type="EMBL" id="EQD48991.1"/>
    </source>
</evidence>
<sequence length="124" mass="14159">MNNPKGSDTEKPLTEGLIHSIQALIQEIMFLQIGTLRESGMTIPKLFMLKFLNRHGRRKTSVIAQLLGISLPTVSEILTSMEFEGLIERIHIEEDRRVIMIDISSKGRDILELAENRNQTMLQE</sequence>
<protein>
    <submittedName>
        <fullName evidence="5">Bacterial regulatory protein, MarR</fullName>
    </submittedName>
</protein>
<accession>T0ZKY3</accession>
<name>T0ZKY3_9ZZZZ</name>
<evidence type="ECO:0000259" key="4">
    <source>
        <dbReference type="PROSITE" id="PS50995"/>
    </source>
</evidence>
<dbReference type="InterPro" id="IPR023187">
    <property type="entry name" value="Tscrpt_reg_MarR-type_CS"/>
</dbReference>
<dbReference type="PANTHER" id="PTHR42756:SF1">
    <property type="entry name" value="TRANSCRIPTIONAL REPRESSOR OF EMRAB OPERON"/>
    <property type="match status" value="1"/>
</dbReference>
<dbReference type="AlphaFoldDB" id="T0ZKY3"/>
<dbReference type="GO" id="GO:0003677">
    <property type="term" value="F:DNA binding"/>
    <property type="evidence" value="ECO:0007669"/>
    <property type="project" value="UniProtKB-KW"/>
</dbReference>
<evidence type="ECO:0000256" key="3">
    <source>
        <dbReference type="ARBA" id="ARBA00023163"/>
    </source>
</evidence>
<reference evidence="5" key="1">
    <citation type="submission" date="2013-08" db="EMBL/GenBank/DDBJ databases">
        <authorList>
            <person name="Mendez C."/>
            <person name="Richter M."/>
            <person name="Ferrer M."/>
            <person name="Sanchez J."/>
        </authorList>
    </citation>
    <scope>NUCLEOTIDE SEQUENCE</scope>
</reference>
<dbReference type="Gene3D" id="1.10.10.10">
    <property type="entry name" value="Winged helix-like DNA-binding domain superfamily/Winged helix DNA-binding domain"/>
    <property type="match status" value="1"/>
</dbReference>
<dbReference type="InterPro" id="IPR000835">
    <property type="entry name" value="HTH_MarR-typ"/>
</dbReference>
<dbReference type="PROSITE" id="PS50995">
    <property type="entry name" value="HTH_MARR_2"/>
    <property type="match status" value="1"/>
</dbReference>
<keyword evidence="1" id="KW-0805">Transcription regulation</keyword>
<feature type="non-terminal residue" evidence="5">
    <location>
        <position position="124"/>
    </location>
</feature>
<dbReference type="PANTHER" id="PTHR42756">
    <property type="entry name" value="TRANSCRIPTIONAL REGULATOR, MARR"/>
    <property type="match status" value="1"/>
</dbReference>
<keyword evidence="3" id="KW-0804">Transcription</keyword>
<organism evidence="5">
    <name type="scientific">mine drainage metagenome</name>
    <dbReference type="NCBI Taxonomy" id="410659"/>
    <lineage>
        <taxon>unclassified sequences</taxon>
        <taxon>metagenomes</taxon>
        <taxon>ecological metagenomes</taxon>
    </lineage>
</organism>
<dbReference type="InterPro" id="IPR036390">
    <property type="entry name" value="WH_DNA-bd_sf"/>
</dbReference>
<reference evidence="5" key="2">
    <citation type="journal article" date="2014" name="ISME J.">
        <title>Microbial stratification in low pH oxic and suboxic macroscopic growths along an acid mine drainage.</title>
        <authorList>
            <person name="Mendez-Garcia C."/>
            <person name="Mesa V."/>
            <person name="Sprenger R.R."/>
            <person name="Richter M."/>
            <person name="Diez M.S."/>
            <person name="Solano J."/>
            <person name="Bargiela R."/>
            <person name="Golyshina O.V."/>
            <person name="Manteca A."/>
            <person name="Ramos J.L."/>
            <person name="Gallego J.R."/>
            <person name="Llorente I."/>
            <person name="Martins Dos Santos V.A."/>
            <person name="Jensen O.N."/>
            <person name="Pelaez A.I."/>
            <person name="Sanchez J."/>
            <person name="Ferrer M."/>
        </authorList>
    </citation>
    <scope>NUCLEOTIDE SEQUENCE</scope>
</reference>
<feature type="domain" description="HTH marR-type" evidence="4">
    <location>
        <begin position="10"/>
        <end position="124"/>
    </location>
</feature>
<comment type="caution">
    <text evidence="5">The sequence shown here is derived from an EMBL/GenBank/DDBJ whole genome shotgun (WGS) entry which is preliminary data.</text>
</comment>
<dbReference type="Pfam" id="PF01047">
    <property type="entry name" value="MarR"/>
    <property type="match status" value="1"/>
</dbReference>
<evidence type="ECO:0000256" key="2">
    <source>
        <dbReference type="ARBA" id="ARBA00023125"/>
    </source>
</evidence>
<evidence type="ECO:0000256" key="1">
    <source>
        <dbReference type="ARBA" id="ARBA00023015"/>
    </source>
</evidence>
<keyword evidence="2" id="KW-0238">DNA-binding</keyword>
<dbReference type="SUPFAM" id="SSF46785">
    <property type="entry name" value="Winged helix' DNA-binding domain"/>
    <property type="match status" value="1"/>
</dbReference>
<dbReference type="GO" id="GO:0003700">
    <property type="term" value="F:DNA-binding transcription factor activity"/>
    <property type="evidence" value="ECO:0007669"/>
    <property type="project" value="InterPro"/>
</dbReference>
<dbReference type="PRINTS" id="PR00598">
    <property type="entry name" value="HTHMARR"/>
</dbReference>
<gene>
    <name evidence="5" type="ORF">B1A_13855</name>
</gene>
<proteinExistence type="predicted"/>
<dbReference type="PROSITE" id="PS01117">
    <property type="entry name" value="HTH_MARR_1"/>
    <property type="match status" value="1"/>
</dbReference>
<dbReference type="InterPro" id="IPR036388">
    <property type="entry name" value="WH-like_DNA-bd_sf"/>
</dbReference>